<dbReference type="SUPFAM" id="SSF53613">
    <property type="entry name" value="Ribokinase-like"/>
    <property type="match status" value="1"/>
</dbReference>
<dbReference type="PIRSF" id="PIRSF000535">
    <property type="entry name" value="1PFK/6PFK/LacC"/>
    <property type="match status" value="1"/>
</dbReference>
<dbReference type="UniPathway" id="UPA00704">
    <property type="reaction ID" value="UER00715"/>
</dbReference>
<dbReference type="Proteomes" id="UP000018896">
    <property type="component" value="Unassembled WGS sequence"/>
</dbReference>
<comment type="function">
    <text evidence="8">Catalyzes the ATP-dependent phosphorylation of fructose-l-phosphate to fructose-l,6-bisphosphate.</text>
</comment>
<comment type="similarity">
    <text evidence="1">Belongs to the carbohydrate kinase pfkB family.</text>
</comment>
<name>W4QY63_HALA3</name>
<accession>W4QY63</accession>
<evidence type="ECO:0000313" key="11">
    <source>
        <dbReference type="Proteomes" id="UP000018896"/>
    </source>
</evidence>
<dbReference type="NCBIfam" id="TIGR03168">
    <property type="entry name" value="1-PFK"/>
    <property type="match status" value="1"/>
</dbReference>
<keyword evidence="5 7" id="KW-0067">ATP-binding</keyword>
<dbReference type="GO" id="GO:0005988">
    <property type="term" value="P:lactose metabolic process"/>
    <property type="evidence" value="ECO:0007669"/>
    <property type="project" value="UniProtKB-KW"/>
</dbReference>
<dbReference type="FunFam" id="3.40.1190.20:FF:000001">
    <property type="entry name" value="Phosphofructokinase"/>
    <property type="match status" value="1"/>
</dbReference>
<dbReference type="PROSITE" id="PS00584">
    <property type="entry name" value="PFKB_KINASES_2"/>
    <property type="match status" value="1"/>
</dbReference>
<evidence type="ECO:0000256" key="2">
    <source>
        <dbReference type="ARBA" id="ARBA00022679"/>
    </source>
</evidence>
<evidence type="ECO:0000256" key="8">
    <source>
        <dbReference type="RuleBase" id="RU369061"/>
    </source>
</evidence>
<dbReference type="InterPro" id="IPR029056">
    <property type="entry name" value="Ribokinase-like"/>
</dbReference>
<evidence type="ECO:0000256" key="3">
    <source>
        <dbReference type="ARBA" id="ARBA00022741"/>
    </source>
</evidence>
<comment type="pathway">
    <text evidence="7">Carbohydrate metabolism; D-tagatose 6-phosphate degradation; D-glyceraldehyde 3-phosphate and glycerone phosphate from D-tagatose 6-phosphate: step 1/2.</text>
</comment>
<dbReference type="eggNOG" id="COG1105">
    <property type="taxonomic scope" value="Bacteria"/>
</dbReference>
<evidence type="ECO:0000256" key="4">
    <source>
        <dbReference type="ARBA" id="ARBA00022777"/>
    </source>
</evidence>
<dbReference type="EMBL" id="BAUV01000050">
    <property type="protein sequence ID" value="GAE37021.1"/>
    <property type="molecule type" value="Genomic_DNA"/>
</dbReference>
<dbReference type="InterPro" id="IPR011611">
    <property type="entry name" value="PfkB_dom"/>
</dbReference>
<dbReference type="GO" id="GO:0008662">
    <property type="term" value="F:1-phosphofructokinase activity"/>
    <property type="evidence" value="ECO:0007669"/>
    <property type="project" value="UniProtKB-UniRule"/>
</dbReference>
<dbReference type="PROSITE" id="PS00583">
    <property type="entry name" value="PFKB_KINASES_1"/>
    <property type="match status" value="1"/>
</dbReference>
<proteinExistence type="inferred from homology"/>
<gene>
    <name evidence="10" type="ORF">JCM9157_4263</name>
</gene>
<comment type="similarity">
    <text evidence="7">Belongs to the carbohydrate kinase PfkB family. LacC subfamily.</text>
</comment>
<protein>
    <recommendedName>
        <fullName evidence="7">Tagatose-6-phosphate kinase</fullName>
        <ecNumber evidence="7">2.7.1.144</ecNumber>
    </recommendedName>
</protein>
<keyword evidence="2 7" id="KW-0808">Transferase</keyword>
<keyword evidence="11" id="KW-1185">Reference proteome</keyword>
<dbReference type="NCBIfam" id="TIGR03828">
    <property type="entry name" value="pfkB"/>
    <property type="match status" value="1"/>
</dbReference>
<keyword evidence="3 7" id="KW-0547">Nucleotide-binding</keyword>
<organism evidence="10 11">
    <name type="scientific">Halalkalibacter akibai (strain ATCC 43226 / DSM 21942 / CIP 109018 / JCM 9157 / 1139)</name>
    <name type="common">Bacillus akibai</name>
    <dbReference type="NCBI Taxonomy" id="1236973"/>
    <lineage>
        <taxon>Bacteria</taxon>
        <taxon>Bacillati</taxon>
        <taxon>Bacillota</taxon>
        <taxon>Bacilli</taxon>
        <taxon>Bacillales</taxon>
        <taxon>Bacillaceae</taxon>
        <taxon>Halalkalibacter</taxon>
    </lineage>
</organism>
<dbReference type="InterPro" id="IPR017583">
    <property type="entry name" value="Tagatose/fructose_Pkinase"/>
</dbReference>
<evidence type="ECO:0000259" key="9">
    <source>
        <dbReference type="Pfam" id="PF00294"/>
    </source>
</evidence>
<comment type="catalytic activity">
    <reaction evidence="6 8">
        <text>beta-D-fructose 1-phosphate + ATP = beta-D-fructose 1,6-bisphosphate + ADP + H(+)</text>
        <dbReference type="Rhea" id="RHEA:14213"/>
        <dbReference type="ChEBI" id="CHEBI:15378"/>
        <dbReference type="ChEBI" id="CHEBI:30616"/>
        <dbReference type="ChEBI" id="CHEBI:32966"/>
        <dbReference type="ChEBI" id="CHEBI:138881"/>
        <dbReference type="ChEBI" id="CHEBI:456216"/>
        <dbReference type="EC" id="2.7.1.56"/>
    </reaction>
</comment>
<dbReference type="GO" id="GO:0009024">
    <property type="term" value="F:tagatose-6-phosphate kinase activity"/>
    <property type="evidence" value="ECO:0007669"/>
    <property type="project" value="UniProtKB-EC"/>
</dbReference>
<dbReference type="Gene3D" id="3.40.1190.20">
    <property type="match status" value="1"/>
</dbReference>
<dbReference type="EC" id="2.7.1.144" evidence="7"/>
<reference evidence="10 11" key="1">
    <citation type="journal article" date="2014" name="Genome Announc.">
        <title>Draft Genome Sequences of Three Alkaliphilic Bacillus Strains, Bacillus wakoensis JCM 9140T, Bacillus akibai JCM 9157T, and Bacillus hemicellulosilyticus JCM 9152T.</title>
        <authorList>
            <person name="Yuki M."/>
            <person name="Oshima K."/>
            <person name="Suda W."/>
            <person name="Oshida Y."/>
            <person name="Kitamura K."/>
            <person name="Iida T."/>
            <person name="Hattori M."/>
            <person name="Ohkuma M."/>
        </authorList>
    </citation>
    <scope>NUCLEOTIDE SEQUENCE [LARGE SCALE GENOMIC DNA]</scope>
    <source>
        <strain evidence="10 11">JCM 9157</strain>
    </source>
</reference>
<sequence>MNRSAGDHKAPGGKGINVSRVLKRLGHQSEALGFVGGFTGSYVKDVLQKEEIQTNFVEVQGDTRINVKVKGLEETELNGTSPNISEQNLSQLQDQLANLSEGDVLVLAGSVPSTVPATIYETLCKEALERKVAVYVDSSGDPMMKVLNVGPTFIKPNHHELGEMFNVDIKEPKDAVVYIKRLLSYGIQYVLVSFAGDGAVLGTKERILFATTPKGEVKNSVGAGDSSVAGFLVSQLENMPLEDALKFAVASGSATAFSTEFASRQQVESLIKDITIEEIGKGE</sequence>
<dbReference type="Pfam" id="PF00294">
    <property type="entry name" value="PfkB"/>
    <property type="match status" value="1"/>
</dbReference>
<dbReference type="GO" id="GO:0044281">
    <property type="term" value="P:small molecule metabolic process"/>
    <property type="evidence" value="ECO:0007669"/>
    <property type="project" value="UniProtKB-ARBA"/>
</dbReference>
<dbReference type="GO" id="GO:0005524">
    <property type="term" value="F:ATP binding"/>
    <property type="evidence" value="ECO:0007669"/>
    <property type="project" value="UniProtKB-UniRule"/>
</dbReference>
<dbReference type="STRING" id="1236973.JCM9157_4263"/>
<evidence type="ECO:0000256" key="5">
    <source>
        <dbReference type="ARBA" id="ARBA00022840"/>
    </source>
</evidence>
<feature type="domain" description="Carbohydrate kinase PfkB" evidence="9">
    <location>
        <begin position="8"/>
        <end position="258"/>
    </location>
</feature>
<evidence type="ECO:0000313" key="10">
    <source>
        <dbReference type="EMBL" id="GAE37021.1"/>
    </source>
</evidence>
<evidence type="ECO:0000256" key="6">
    <source>
        <dbReference type="ARBA" id="ARBA00047745"/>
    </source>
</evidence>
<evidence type="ECO:0000256" key="7">
    <source>
        <dbReference type="PIRNR" id="PIRNR000535"/>
    </source>
</evidence>
<dbReference type="AlphaFoldDB" id="W4QY63"/>
<comment type="caution">
    <text evidence="10">The sequence shown here is derived from an EMBL/GenBank/DDBJ whole genome shotgun (WGS) entry which is preliminary data.</text>
</comment>
<dbReference type="GO" id="GO:2001059">
    <property type="term" value="P:D-tagatose 6-phosphate catabolic process"/>
    <property type="evidence" value="ECO:0007669"/>
    <property type="project" value="UniProtKB-UniPathway"/>
</dbReference>
<keyword evidence="7" id="KW-0423">Lactose metabolism</keyword>
<dbReference type="InterPro" id="IPR002173">
    <property type="entry name" value="Carboh/pur_kinase_PfkB_CS"/>
</dbReference>
<dbReference type="InterPro" id="IPR022463">
    <property type="entry name" value="1-PFruKinase"/>
</dbReference>
<dbReference type="GO" id="GO:0005829">
    <property type="term" value="C:cytosol"/>
    <property type="evidence" value="ECO:0007669"/>
    <property type="project" value="TreeGrafter"/>
</dbReference>
<dbReference type="CDD" id="cd01164">
    <property type="entry name" value="FruK_PfkB_like"/>
    <property type="match status" value="1"/>
</dbReference>
<comment type="catalytic activity">
    <reaction evidence="7">
        <text>D-tagatofuranose 6-phosphate + ATP = D-tagatofuranose 1,6-bisphosphate + ADP + H(+)</text>
        <dbReference type="Rhea" id="RHEA:12420"/>
        <dbReference type="ChEBI" id="CHEBI:15378"/>
        <dbReference type="ChEBI" id="CHEBI:30616"/>
        <dbReference type="ChEBI" id="CHEBI:58694"/>
        <dbReference type="ChEBI" id="CHEBI:58695"/>
        <dbReference type="ChEBI" id="CHEBI:456216"/>
        <dbReference type="EC" id="2.7.1.144"/>
    </reaction>
</comment>
<dbReference type="PANTHER" id="PTHR46566:SF1">
    <property type="entry name" value="1-PHOSPHOFRUCTOKINASE"/>
    <property type="match status" value="1"/>
</dbReference>
<dbReference type="GO" id="GO:0016052">
    <property type="term" value="P:carbohydrate catabolic process"/>
    <property type="evidence" value="ECO:0007669"/>
    <property type="project" value="UniProtKB-ARBA"/>
</dbReference>
<dbReference type="PANTHER" id="PTHR46566">
    <property type="entry name" value="1-PHOSPHOFRUCTOKINASE-RELATED"/>
    <property type="match status" value="1"/>
</dbReference>
<evidence type="ECO:0000256" key="1">
    <source>
        <dbReference type="ARBA" id="ARBA00005380"/>
    </source>
</evidence>
<keyword evidence="4 8" id="KW-0418">Kinase</keyword>